<feature type="domain" description="PPIase FKBP-type" evidence="11">
    <location>
        <begin position="20"/>
        <end position="108"/>
    </location>
</feature>
<dbReference type="EC" id="5.2.1.8" evidence="4 9"/>
<dbReference type="GO" id="GO:0005737">
    <property type="term" value="C:cytoplasm"/>
    <property type="evidence" value="ECO:0007669"/>
    <property type="project" value="UniProtKB-SubCell"/>
</dbReference>
<evidence type="ECO:0000256" key="9">
    <source>
        <dbReference type="PROSITE-ProRule" id="PRU00277"/>
    </source>
</evidence>
<evidence type="ECO:0000313" key="13">
    <source>
        <dbReference type="Proteomes" id="UP000092583"/>
    </source>
</evidence>
<name>A0A1B9IIH3_9TREE</name>
<dbReference type="AlphaFoldDB" id="A0A1B9IIH3"/>
<evidence type="ECO:0000256" key="1">
    <source>
        <dbReference type="ARBA" id="ARBA00000971"/>
    </source>
</evidence>
<evidence type="ECO:0000256" key="8">
    <source>
        <dbReference type="ARBA" id="ARBA00038106"/>
    </source>
</evidence>
<evidence type="ECO:0000256" key="5">
    <source>
        <dbReference type="ARBA" id="ARBA00022490"/>
    </source>
</evidence>
<dbReference type="STRING" id="1331196.A0A1B9IIH3"/>
<evidence type="ECO:0000256" key="2">
    <source>
        <dbReference type="ARBA" id="ARBA00002388"/>
    </source>
</evidence>
<dbReference type="PANTHER" id="PTHR10516:SF443">
    <property type="entry name" value="FK506-BINDING PROTEIN 59-RELATED"/>
    <property type="match status" value="1"/>
</dbReference>
<comment type="catalytic activity">
    <reaction evidence="1 9">
        <text>[protein]-peptidylproline (omega=180) = [protein]-peptidylproline (omega=0)</text>
        <dbReference type="Rhea" id="RHEA:16237"/>
        <dbReference type="Rhea" id="RHEA-COMP:10747"/>
        <dbReference type="Rhea" id="RHEA-COMP:10748"/>
        <dbReference type="ChEBI" id="CHEBI:83833"/>
        <dbReference type="ChEBI" id="CHEBI:83834"/>
        <dbReference type="EC" id="5.2.1.8"/>
    </reaction>
</comment>
<dbReference type="SUPFAM" id="SSF54534">
    <property type="entry name" value="FKBP-like"/>
    <property type="match status" value="1"/>
</dbReference>
<evidence type="ECO:0000256" key="10">
    <source>
        <dbReference type="SAM" id="MobiDB-lite"/>
    </source>
</evidence>
<dbReference type="EMBL" id="KI669467">
    <property type="protein sequence ID" value="OCF55273.1"/>
    <property type="molecule type" value="Genomic_DNA"/>
</dbReference>
<feature type="compositionally biased region" description="Low complexity" evidence="10">
    <location>
        <begin position="118"/>
        <end position="134"/>
    </location>
</feature>
<accession>A0A1B9IIH3</accession>
<reference evidence="12 13" key="1">
    <citation type="submission" date="2013-07" db="EMBL/GenBank/DDBJ databases">
        <title>The Genome Sequence of Kwoniella mangroviensis CBS10435.</title>
        <authorList>
            <consortium name="The Broad Institute Genome Sequencing Platform"/>
            <person name="Cuomo C."/>
            <person name="Litvintseva A."/>
            <person name="Chen Y."/>
            <person name="Heitman J."/>
            <person name="Sun S."/>
            <person name="Springer D."/>
            <person name="Dromer F."/>
            <person name="Young S.K."/>
            <person name="Zeng Q."/>
            <person name="Gargeya S."/>
            <person name="Fitzgerald M."/>
            <person name="Abouelleil A."/>
            <person name="Alvarado L."/>
            <person name="Berlin A.M."/>
            <person name="Chapman S.B."/>
            <person name="Dewar J."/>
            <person name="Goldberg J."/>
            <person name="Griggs A."/>
            <person name="Gujja S."/>
            <person name="Hansen M."/>
            <person name="Howarth C."/>
            <person name="Imamovic A."/>
            <person name="Larimer J."/>
            <person name="McCowan C."/>
            <person name="Murphy C."/>
            <person name="Pearson M."/>
            <person name="Priest M."/>
            <person name="Roberts A."/>
            <person name="Saif S."/>
            <person name="Shea T."/>
            <person name="Sykes S."/>
            <person name="Wortman J."/>
            <person name="Nusbaum C."/>
            <person name="Birren B."/>
        </authorList>
    </citation>
    <scope>NUCLEOTIDE SEQUENCE [LARGE SCALE GENOMIC DNA]</scope>
    <source>
        <strain evidence="12 13">CBS 10435</strain>
    </source>
</reference>
<evidence type="ECO:0000256" key="7">
    <source>
        <dbReference type="ARBA" id="ARBA00023235"/>
    </source>
</evidence>
<protein>
    <recommendedName>
        <fullName evidence="4 9">peptidylprolyl isomerase</fullName>
        <ecNumber evidence="4 9">5.2.1.8</ecNumber>
    </recommendedName>
</protein>
<dbReference type="Gene3D" id="3.10.50.40">
    <property type="match status" value="1"/>
</dbReference>
<dbReference type="PROSITE" id="PS50059">
    <property type="entry name" value="FKBP_PPIASE"/>
    <property type="match status" value="1"/>
</dbReference>
<evidence type="ECO:0000256" key="3">
    <source>
        <dbReference type="ARBA" id="ARBA00004496"/>
    </source>
</evidence>
<dbReference type="FunFam" id="3.10.50.40:FF:000025">
    <property type="entry name" value="Peptidylprolyl isomerase"/>
    <property type="match status" value="1"/>
</dbReference>
<keyword evidence="7 9" id="KW-0413">Isomerase</keyword>
<comment type="subcellular location">
    <subcellularLocation>
        <location evidence="3">Cytoplasm</location>
    </subcellularLocation>
</comment>
<dbReference type="InterPro" id="IPR050689">
    <property type="entry name" value="FKBP-type_PPIase"/>
</dbReference>
<sequence>MGITIETITPGDGKTFAQLGHQVTMHYVGTLANGKVFDSSRDKGPPFTCVIGVGQVIKGWDEGIPRLSLGSKAILTCPPEYAYGLRGMGGIIPPNATLKFEVEILNIQPHSHHDQKSKPQQAQQAPPAHPVKVPSQPEPKHQGKASQVLKKIGKQHKD</sequence>
<keyword evidence="5" id="KW-0963">Cytoplasm</keyword>
<evidence type="ECO:0000256" key="4">
    <source>
        <dbReference type="ARBA" id="ARBA00013194"/>
    </source>
</evidence>
<keyword evidence="6 9" id="KW-0697">Rotamase</keyword>
<evidence type="ECO:0000313" key="12">
    <source>
        <dbReference type="EMBL" id="OCF55273.1"/>
    </source>
</evidence>
<reference evidence="13" key="2">
    <citation type="submission" date="2013-12" db="EMBL/GenBank/DDBJ databases">
        <title>Evolution of pathogenesis and genome organization in the Tremellales.</title>
        <authorList>
            <person name="Cuomo C."/>
            <person name="Litvintseva A."/>
            <person name="Heitman J."/>
            <person name="Chen Y."/>
            <person name="Sun S."/>
            <person name="Springer D."/>
            <person name="Dromer F."/>
            <person name="Young S."/>
            <person name="Zeng Q."/>
            <person name="Chapman S."/>
            <person name="Gujja S."/>
            <person name="Saif S."/>
            <person name="Birren B."/>
        </authorList>
    </citation>
    <scope>NUCLEOTIDE SEQUENCE [LARGE SCALE GENOMIC DNA]</scope>
    <source>
        <strain evidence="13">CBS 10435</strain>
    </source>
</reference>
<organism evidence="12 13">
    <name type="scientific">Kwoniella mangroviensis CBS 10435</name>
    <dbReference type="NCBI Taxonomy" id="1331196"/>
    <lineage>
        <taxon>Eukaryota</taxon>
        <taxon>Fungi</taxon>
        <taxon>Dikarya</taxon>
        <taxon>Basidiomycota</taxon>
        <taxon>Agaricomycotina</taxon>
        <taxon>Tremellomycetes</taxon>
        <taxon>Tremellales</taxon>
        <taxon>Cryptococcaceae</taxon>
        <taxon>Kwoniella</taxon>
    </lineage>
</organism>
<dbReference type="InterPro" id="IPR001179">
    <property type="entry name" value="PPIase_FKBP_dom"/>
</dbReference>
<dbReference type="OrthoDB" id="1902587at2759"/>
<evidence type="ECO:0000259" key="11">
    <source>
        <dbReference type="PROSITE" id="PS50059"/>
    </source>
</evidence>
<keyword evidence="13" id="KW-1185">Reference proteome</keyword>
<gene>
    <name evidence="12" type="ORF">L486_07386</name>
</gene>
<dbReference type="GO" id="GO:0003755">
    <property type="term" value="F:peptidyl-prolyl cis-trans isomerase activity"/>
    <property type="evidence" value="ECO:0007669"/>
    <property type="project" value="UniProtKB-KW"/>
</dbReference>
<dbReference type="Pfam" id="PF00254">
    <property type="entry name" value="FKBP_C"/>
    <property type="match status" value="1"/>
</dbReference>
<dbReference type="Proteomes" id="UP000092583">
    <property type="component" value="Unassembled WGS sequence"/>
</dbReference>
<comment type="function">
    <text evidence="2">PPIases accelerate the folding of proteins. It catalyzes the cis-trans isomerization of proline imidic peptide bonds in oligopeptides.</text>
</comment>
<dbReference type="PANTHER" id="PTHR10516">
    <property type="entry name" value="PEPTIDYL-PROLYL CIS-TRANS ISOMERASE"/>
    <property type="match status" value="1"/>
</dbReference>
<proteinExistence type="inferred from homology"/>
<comment type="similarity">
    <text evidence="8">Belongs to the FKBP-type PPIase family. FKBP1 subfamily.</text>
</comment>
<feature type="region of interest" description="Disordered" evidence="10">
    <location>
        <begin position="110"/>
        <end position="158"/>
    </location>
</feature>
<evidence type="ECO:0000256" key="6">
    <source>
        <dbReference type="ARBA" id="ARBA00023110"/>
    </source>
</evidence>
<dbReference type="InterPro" id="IPR046357">
    <property type="entry name" value="PPIase_dom_sf"/>
</dbReference>